<proteinExistence type="predicted"/>
<keyword evidence="1" id="KW-0175">Coiled coil</keyword>
<dbReference type="HOGENOM" id="CLU_1534057_0_0_1"/>
<organism evidence="3">
    <name type="scientific">Magallana gigas</name>
    <name type="common">Pacific oyster</name>
    <name type="synonym">Crassostrea gigas</name>
    <dbReference type="NCBI Taxonomy" id="29159"/>
    <lineage>
        <taxon>Eukaryota</taxon>
        <taxon>Metazoa</taxon>
        <taxon>Spiralia</taxon>
        <taxon>Lophotrochozoa</taxon>
        <taxon>Mollusca</taxon>
        <taxon>Bivalvia</taxon>
        <taxon>Autobranchia</taxon>
        <taxon>Pteriomorphia</taxon>
        <taxon>Ostreida</taxon>
        <taxon>Ostreoidea</taxon>
        <taxon>Ostreidae</taxon>
        <taxon>Magallana</taxon>
    </lineage>
</organism>
<name>K1PA26_MAGGI</name>
<evidence type="ECO:0000256" key="1">
    <source>
        <dbReference type="SAM" id="Coils"/>
    </source>
</evidence>
<sequence length="175" mass="20763">MKKKTKKFKDSANKRNKKLQKKKVVPKTEKHGKIPENAAKIPFPKKIKPETVKHRKISENAAEVPFPKRKEILKQLEENRKKYKSAKQKLLETKKKRKEISKKLEENREKYNKAKQKIIETKKKNVKCINVEIPLYVNISCIAEKKITRKIFTSEVVYNQVDVMHLQYIPKVYHA</sequence>
<dbReference type="AlphaFoldDB" id="K1PA26"/>
<protein>
    <submittedName>
        <fullName evidence="3">Uncharacterized protein</fullName>
    </submittedName>
</protein>
<evidence type="ECO:0000313" key="3">
    <source>
        <dbReference type="EMBL" id="EKC20577.1"/>
    </source>
</evidence>
<evidence type="ECO:0000256" key="2">
    <source>
        <dbReference type="SAM" id="MobiDB-lite"/>
    </source>
</evidence>
<dbReference type="EMBL" id="JH817492">
    <property type="protein sequence ID" value="EKC20577.1"/>
    <property type="molecule type" value="Genomic_DNA"/>
</dbReference>
<dbReference type="InParanoid" id="K1PA26"/>
<feature type="compositionally biased region" description="Basic residues" evidence="2">
    <location>
        <begin position="14"/>
        <end position="25"/>
    </location>
</feature>
<feature type="region of interest" description="Disordered" evidence="2">
    <location>
        <begin position="1"/>
        <end position="63"/>
    </location>
</feature>
<reference evidence="3" key="1">
    <citation type="journal article" date="2012" name="Nature">
        <title>The oyster genome reveals stress adaptation and complexity of shell formation.</title>
        <authorList>
            <person name="Zhang G."/>
            <person name="Fang X."/>
            <person name="Guo X."/>
            <person name="Li L."/>
            <person name="Luo R."/>
            <person name="Xu F."/>
            <person name="Yang P."/>
            <person name="Zhang L."/>
            <person name="Wang X."/>
            <person name="Qi H."/>
            <person name="Xiong Z."/>
            <person name="Que H."/>
            <person name="Xie Y."/>
            <person name="Holland P.W."/>
            <person name="Paps J."/>
            <person name="Zhu Y."/>
            <person name="Wu F."/>
            <person name="Chen Y."/>
            <person name="Wang J."/>
            <person name="Peng C."/>
            <person name="Meng J."/>
            <person name="Yang L."/>
            <person name="Liu J."/>
            <person name="Wen B."/>
            <person name="Zhang N."/>
            <person name="Huang Z."/>
            <person name="Zhu Q."/>
            <person name="Feng Y."/>
            <person name="Mount A."/>
            <person name="Hedgecock D."/>
            <person name="Xu Z."/>
            <person name="Liu Y."/>
            <person name="Domazet-Loso T."/>
            <person name="Du Y."/>
            <person name="Sun X."/>
            <person name="Zhang S."/>
            <person name="Liu B."/>
            <person name="Cheng P."/>
            <person name="Jiang X."/>
            <person name="Li J."/>
            <person name="Fan D."/>
            <person name="Wang W."/>
            <person name="Fu W."/>
            <person name="Wang T."/>
            <person name="Wang B."/>
            <person name="Zhang J."/>
            <person name="Peng Z."/>
            <person name="Li Y."/>
            <person name="Li N."/>
            <person name="Wang J."/>
            <person name="Chen M."/>
            <person name="He Y."/>
            <person name="Tan F."/>
            <person name="Song X."/>
            <person name="Zheng Q."/>
            <person name="Huang R."/>
            <person name="Yang H."/>
            <person name="Du X."/>
            <person name="Chen L."/>
            <person name="Yang M."/>
            <person name="Gaffney P.M."/>
            <person name="Wang S."/>
            <person name="Luo L."/>
            <person name="She Z."/>
            <person name="Ming Y."/>
            <person name="Huang W."/>
            <person name="Zhang S."/>
            <person name="Huang B."/>
            <person name="Zhang Y."/>
            <person name="Qu T."/>
            <person name="Ni P."/>
            <person name="Miao G."/>
            <person name="Wang J."/>
            <person name="Wang Q."/>
            <person name="Steinberg C.E."/>
            <person name="Wang H."/>
            <person name="Li N."/>
            <person name="Qian L."/>
            <person name="Zhang G."/>
            <person name="Li Y."/>
            <person name="Yang H."/>
            <person name="Liu X."/>
            <person name="Wang J."/>
            <person name="Yin Y."/>
            <person name="Wang J."/>
        </authorList>
    </citation>
    <scope>NUCLEOTIDE SEQUENCE [LARGE SCALE GENOMIC DNA]</scope>
    <source>
        <strain evidence="3">05x7-T-G4-1.051#20</strain>
    </source>
</reference>
<gene>
    <name evidence="3" type="ORF">CGI_10005795</name>
</gene>
<feature type="coiled-coil region" evidence="1">
    <location>
        <begin position="69"/>
        <end position="124"/>
    </location>
</feature>
<accession>K1PA26</accession>